<keyword evidence="1" id="KW-0175">Coiled coil</keyword>
<dbReference type="GeneID" id="101578856"/>
<dbReference type="CDD" id="cd02995">
    <property type="entry name" value="PDI_a_PDI_a'_C"/>
    <property type="match status" value="1"/>
</dbReference>
<proteinExistence type="predicted"/>
<feature type="domain" description="Thioredoxin" evidence="3">
    <location>
        <begin position="92"/>
        <end position="214"/>
    </location>
</feature>
<dbReference type="Proteomes" id="UP000515203">
    <property type="component" value="Unplaced"/>
</dbReference>
<dbReference type="InterPro" id="IPR052792">
    <property type="entry name" value="Thioredoxin_dom-contain_11"/>
</dbReference>
<evidence type="ECO:0000259" key="3">
    <source>
        <dbReference type="PROSITE" id="PS51352"/>
    </source>
</evidence>
<accession>A0A6P6E5M6</accession>
<feature type="region of interest" description="Disordered" evidence="2">
    <location>
        <begin position="1"/>
        <end position="47"/>
    </location>
</feature>
<gene>
    <name evidence="5" type="primary">Txndc11</name>
</gene>
<dbReference type="Gene3D" id="3.40.30.10">
    <property type="entry name" value="Glutaredoxin"/>
    <property type="match status" value="2"/>
</dbReference>
<dbReference type="PANTHER" id="PTHR46497">
    <property type="entry name" value="THIOREDOXIN DOMAIN-CONTAINING PROTEIN 11"/>
    <property type="match status" value="1"/>
</dbReference>
<feature type="coiled-coil region" evidence="1">
    <location>
        <begin position="730"/>
        <end position="809"/>
    </location>
</feature>
<feature type="compositionally biased region" description="Basic and acidic residues" evidence="2">
    <location>
        <begin position="838"/>
        <end position="849"/>
    </location>
</feature>
<dbReference type="PROSITE" id="PS51352">
    <property type="entry name" value="THIOREDOXIN_2"/>
    <property type="match status" value="2"/>
</dbReference>
<dbReference type="CTD" id="51061"/>
<name>A0A6P6E5M6_OCTDE</name>
<dbReference type="RefSeq" id="XP_023567566.1">
    <property type="nucleotide sequence ID" value="XM_023711798.1"/>
</dbReference>
<organism evidence="4 5">
    <name type="scientific">Octodon degus</name>
    <name type="common">Degu</name>
    <name type="synonym">Sciurus degus</name>
    <dbReference type="NCBI Taxonomy" id="10160"/>
    <lineage>
        <taxon>Eukaryota</taxon>
        <taxon>Metazoa</taxon>
        <taxon>Chordata</taxon>
        <taxon>Craniata</taxon>
        <taxon>Vertebrata</taxon>
        <taxon>Euteleostomi</taxon>
        <taxon>Mammalia</taxon>
        <taxon>Eutheria</taxon>
        <taxon>Euarchontoglires</taxon>
        <taxon>Glires</taxon>
        <taxon>Rodentia</taxon>
        <taxon>Hystricomorpha</taxon>
        <taxon>Octodontidae</taxon>
        <taxon>Octodon</taxon>
    </lineage>
</organism>
<evidence type="ECO:0000313" key="4">
    <source>
        <dbReference type="Proteomes" id="UP000515203"/>
    </source>
</evidence>
<reference evidence="5" key="1">
    <citation type="submission" date="2025-08" db="UniProtKB">
        <authorList>
            <consortium name="RefSeq"/>
        </authorList>
    </citation>
    <scope>IDENTIFICATION</scope>
</reference>
<dbReference type="AlphaFoldDB" id="A0A6P6E5M6"/>
<protein>
    <submittedName>
        <fullName evidence="5">Thioredoxin domain-containing protein 11 isoform X2</fullName>
    </submittedName>
</protein>
<feature type="region of interest" description="Disordered" evidence="2">
    <location>
        <begin position="829"/>
        <end position="881"/>
    </location>
</feature>
<feature type="domain" description="Thioredoxin" evidence="3">
    <location>
        <begin position="552"/>
        <end position="702"/>
    </location>
</feature>
<dbReference type="Pfam" id="PF26234">
    <property type="entry name" value="TXNDC11_2nd"/>
    <property type="match status" value="1"/>
</dbReference>
<dbReference type="SUPFAM" id="SSF52833">
    <property type="entry name" value="Thioredoxin-like"/>
    <property type="match status" value="2"/>
</dbReference>
<dbReference type="Pfam" id="PF00085">
    <property type="entry name" value="Thioredoxin"/>
    <property type="match status" value="2"/>
</dbReference>
<feature type="compositionally biased region" description="Gly residues" evidence="2">
    <location>
        <begin position="22"/>
        <end position="31"/>
    </location>
</feature>
<evidence type="ECO:0000313" key="5">
    <source>
        <dbReference type="RefSeq" id="XP_023567566.1"/>
    </source>
</evidence>
<feature type="compositionally biased region" description="Basic and acidic residues" evidence="2">
    <location>
        <begin position="872"/>
        <end position="881"/>
    </location>
</feature>
<sequence length="881" mass="98626">MSECGDRGGGSSSSDDAEDEGGGGGGGGPAGSGSPSPDPARESSAGRLRRGLRCASLMARRRPELLCGAVALGCALLLALKFTCSRAKDVIIPAKPPVSFFSSRSPVLDLFQGQLDYAEHIRQDSEVVLLFFYAPWCGQSIAVRAEIERAASRLSDQVLFVAVNCWWNQGKCRKQKHFFYFPVIHLYHRSFGPIEYKGPMSAVYIEKFVRRVMKPLLYIPSQSELLDFLSNYEVFPKEVMNFTAENIYKWASENRETLLQWLQPHGGKSLLLNNELKKGPALFLFIPFDPLAEKHPLIDEITEVALEYNNCHRDQVVERLLQHLRQVDAPVSQSLAPEPSSPLPDTSMTAALPCCNTVVLPQGHSFSRTHNICELCVNQTAGGIRPSSVSVPQCSFFQMAAALDSFYLKEQTFYHMASDSMECSNFLTSYSPFSYYTACCRTINRGGVSFIDSEQGIFKTPGTALSSLEKCEATTPSSVPHIEENGYLFPEVGMTSTTFTGLSCRTNKTLNIYLLDSNLFWLYAERLGAPSSTHVKEFATIVDVKEESHYILDPKQALVKFTLESFIQNFSILYSPLKRHLIGSDSAQFPSQHLITEVTTDTFWEVILQKQDVLMLYYAQWCGFCPSLNHIFIQLARLLPEDTFTVARIDVSQNDLPWEFMVDRLPTILFFPCNRKDLSVKYPEDLPITLPNLLKFILHHSDPAYVPQNVANTPSRGCLQSEAALQQGHISYLEREIQKLRAELSSLHRAQVQVEGQLSSARRDERQLRRQQQALEQQHSLLRQHSEQLQALYAQKARELEELADASETLLTENTWLKILVATMERKLQGQDGAEDPASLREAHPDHPEPAGAPLLPSGTPPPSNASSPLASERKNENRTD</sequence>
<dbReference type="PANTHER" id="PTHR46497:SF1">
    <property type="entry name" value="THIOREDOXIN DOMAIN-CONTAINING PROTEIN 11"/>
    <property type="match status" value="1"/>
</dbReference>
<keyword evidence="4" id="KW-1185">Reference proteome</keyword>
<evidence type="ECO:0000256" key="2">
    <source>
        <dbReference type="SAM" id="MobiDB-lite"/>
    </source>
</evidence>
<dbReference type="InterPro" id="IPR058777">
    <property type="entry name" value="TXNDC11_thioredoxin"/>
</dbReference>
<evidence type="ECO:0000256" key="1">
    <source>
        <dbReference type="SAM" id="Coils"/>
    </source>
</evidence>
<dbReference type="InterPro" id="IPR036249">
    <property type="entry name" value="Thioredoxin-like_sf"/>
</dbReference>
<dbReference type="CDD" id="cd03006">
    <property type="entry name" value="PDI_a_EFP1_N"/>
    <property type="match status" value="1"/>
</dbReference>
<dbReference type="InterPro" id="IPR013766">
    <property type="entry name" value="Thioredoxin_domain"/>
</dbReference>